<dbReference type="KEGG" id="sbat:G4Z16_22995"/>
<evidence type="ECO:0000256" key="5">
    <source>
        <dbReference type="SAM" id="SignalP"/>
    </source>
</evidence>
<dbReference type="GO" id="GO:0042956">
    <property type="term" value="P:maltodextrin transmembrane transport"/>
    <property type="evidence" value="ECO:0007669"/>
    <property type="project" value="TreeGrafter"/>
</dbReference>
<comment type="similarity">
    <text evidence="1">Belongs to the bacterial solute-binding protein 1 family.</text>
</comment>
<sequence>MQPIPRIAAATAATTALALLLSACGSGGEEQTSAKDKQTLTVWGMGEEGKHLAKIGKEFTKKHPNITVKVTPVGWDVVHQKLTAAVAAGELPDMAQMGSTMLGEFIELDALEPVDEKTFKKDDFFPAAWNGGVKDGKAYGVPWYVDTRALYYRTDLAEKAGVDKPPATWKDQMDLAKAYKDKAKTKWGTYNQPANVGAWQTWLPFLYSAGGDLLDSSGKPDLDSPESVKALEEYAAYFDQGLSRKSSPPDYDVVKDFGTGDAPMFISGPWIVQNIQDQQPQLKGKYATAPLPAGESSTSWVGGASLVSFKDSEHKAAAKEFTKYLTETKQQAAWYEMAKSLPANESAFDEPQLKNAPEQLDAFEKQLKTAKTVPPLAKWEEFSGKIDEGVARVSQKGESPKKAAAWMQKATEGLVD</sequence>
<dbReference type="RefSeq" id="WP_197352581.1">
    <property type="nucleotide sequence ID" value="NZ_CP048882.1"/>
</dbReference>
<dbReference type="Proteomes" id="UP000595046">
    <property type="component" value="Chromosome"/>
</dbReference>
<gene>
    <name evidence="6" type="ORF">G4Z16_22995</name>
</gene>
<dbReference type="PROSITE" id="PS51257">
    <property type="entry name" value="PROKAR_LIPOPROTEIN"/>
    <property type="match status" value="1"/>
</dbReference>
<dbReference type="EMBL" id="CP048882">
    <property type="protein sequence ID" value="QPP08797.1"/>
    <property type="molecule type" value="Genomic_DNA"/>
</dbReference>
<evidence type="ECO:0000256" key="2">
    <source>
        <dbReference type="ARBA" id="ARBA00022448"/>
    </source>
</evidence>
<keyword evidence="2" id="KW-0813">Transport</keyword>
<dbReference type="InterPro" id="IPR006059">
    <property type="entry name" value="SBP"/>
</dbReference>
<accession>A0A7T1T9C6</accession>
<feature type="region of interest" description="Disordered" evidence="4">
    <location>
        <begin position="393"/>
        <end position="416"/>
    </location>
</feature>
<dbReference type="CDD" id="cd14747">
    <property type="entry name" value="PBP2_MalE"/>
    <property type="match status" value="1"/>
</dbReference>
<protein>
    <submittedName>
        <fullName evidence="6">Sugar ABC transporter substrate-binding protein</fullName>
    </submittedName>
</protein>
<keyword evidence="7" id="KW-1185">Reference proteome</keyword>
<dbReference type="Gene3D" id="3.40.190.10">
    <property type="entry name" value="Periplasmic binding protein-like II"/>
    <property type="match status" value="2"/>
</dbReference>
<evidence type="ECO:0000256" key="3">
    <source>
        <dbReference type="ARBA" id="ARBA00022729"/>
    </source>
</evidence>
<organism evidence="6 7">
    <name type="scientific">Streptomyces bathyalis</name>
    <dbReference type="NCBI Taxonomy" id="2710756"/>
    <lineage>
        <taxon>Bacteria</taxon>
        <taxon>Bacillati</taxon>
        <taxon>Actinomycetota</taxon>
        <taxon>Actinomycetes</taxon>
        <taxon>Kitasatosporales</taxon>
        <taxon>Streptomycetaceae</taxon>
        <taxon>Streptomyces</taxon>
    </lineage>
</organism>
<proteinExistence type="inferred from homology"/>
<name>A0A7T1T9C6_9ACTN</name>
<evidence type="ECO:0000313" key="7">
    <source>
        <dbReference type="Proteomes" id="UP000595046"/>
    </source>
</evidence>
<feature type="signal peptide" evidence="5">
    <location>
        <begin position="1"/>
        <end position="18"/>
    </location>
</feature>
<feature type="chain" id="PRO_5038765842" evidence="5">
    <location>
        <begin position="19"/>
        <end position="416"/>
    </location>
</feature>
<keyword evidence="3 5" id="KW-0732">Signal</keyword>
<dbReference type="PANTHER" id="PTHR30061">
    <property type="entry name" value="MALTOSE-BINDING PERIPLASMIC PROTEIN"/>
    <property type="match status" value="1"/>
</dbReference>
<evidence type="ECO:0000313" key="6">
    <source>
        <dbReference type="EMBL" id="QPP08797.1"/>
    </source>
</evidence>
<dbReference type="GO" id="GO:1901982">
    <property type="term" value="F:maltose binding"/>
    <property type="evidence" value="ECO:0007669"/>
    <property type="project" value="TreeGrafter"/>
</dbReference>
<dbReference type="GO" id="GO:0055052">
    <property type="term" value="C:ATP-binding cassette (ABC) transporter complex, substrate-binding subunit-containing"/>
    <property type="evidence" value="ECO:0007669"/>
    <property type="project" value="TreeGrafter"/>
</dbReference>
<dbReference type="AlphaFoldDB" id="A0A7T1T9C6"/>
<evidence type="ECO:0000256" key="1">
    <source>
        <dbReference type="ARBA" id="ARBA00008520"/>
    </source>
</evidence>
<dbReference type="PANTHER" id="PTHR30061:SF50">
    <property type="entry name" value="MALTOSE_MALTODEXTRIN-BINDING PERIPLASMIC PROTEIN"/>
    <property type="match status" value="1"/>
</dbReference>
<dbReference type="Pfam" id="PF01547">
    <property type="entry name" value="SBP_bac_1"/>
    <property type="match status" value="1"/>
</dbReference>
<dbReference type="GO" id="GO:0015768">
    <property type="term" value="P:maltose transport"/>
    <property type="evidence" value="ECO:0007669"/>
    <property type="project" value="TreeGrafter"/>
</dbReference>
<dbReference type="SUPFAM" id="SSF53850">
    <property type="entry name" value="Periplasmic binding protein-like II"/>
    <property type="match status" value="1"/>
</dbReference>
<reference evidence="7" key="1">
    <citation type="submission" date="2020-02" db="EMBL/GenBank/DDBJ databases">
        <title>Streptomyces sp. ASO4wet.</title>
        <authorList>
            <person name="Risdian C."/>
            <person name="Landwehr W."/>
            <person name="Schupp P."/>
            <person name="Wink J."/>
        </authorList>
    </citation>
    <scope>NUCLEOTIDE SEQUENCE [LARGE SCALE GENOMIC DNA]</scope>
    <source>
        <strain evidence="7">ASO4wet</strain>
    </source>
</reference>
<evidence type="ECO:0000256" key="4">
    <source>
        <dbReference type="SAM" id="MobiDB-lite"/>
    </source>
</evidence>